<dbReference type="EMBL" id="JAMKFB020000013">
    <property type="protein sequence ID" value="KAL0177521.1"/>
    <property type="molecule type" value="Genomic_DNA"/>
</dbReference>
<feature type="non-terminal residue" evidence="2">
    <location>
        <position position="1"/>
    </location>
</feature>
<reference evidence="2 3" key="1">
    <citation type="submission" date="2024-05" db="EMBL/GenBank/DDBJ databases">
        <title>Genome sequencing and assembly of Indian major carp, Cirrhinus mrigala (Hamilton, 1822).</title>
        <authorList>
            <person name="Mohindra V."/>
            <person name="Chowdhury L.M."/>
            <person name="Lal K."/>
            <person name="Jena J.K."/>
        </authorList>
    </citation>
    <scope>NUCLEOTIDE SEQUENCE [LARGE SCALE GENOMIC DNA]</scope>
    <source>
        <strain evidence="2">CM1030</strain>
        <tissue evidence="2">Blood</tissue>
    </source>
</reference>
<gene>
    <name evidence="2" type="ORF">M9458_026415</name>
</gene>
<keyword evidence="3" id="KW-1185">Reference proteome</keyword>
<comment type="caution">
    <text evidence="2">The sequence shown here is derived from an EMBL/GenBank/DDBJ whole genome shotgun (WGS) entry which is preliminary data.</text>
</comment>
<proteinExistence type="predicted"/>
<dbReference type="Proteomes" id="UP001529510">
    <property type="component" value="Unassembled WGS sequence"/>
</dbReference>
<protein>
    <submittedName>
        <fullName evidence="2">Uncharacterized protein</fullName>
    </submittedName>
</protein>
<accession>A0ABD0PUP8</accession>
<name>A0ABD0PUP8_CIRMR</name>
<dbReference type="AlphaFoldDB" id="A0ABD0PUP8"/>
<evidence type="ECO:0000313" key="3">
    <source>
        <dbReference type="Proteomes" id="UP001529510"/>
    </source>
</evidence>
<evidence type="ECO:0000313" key="2">
    <source>
        <dbReference type="EMBL" id="KAL0177521.1"/>
    </source>
</evidence>
<sequence>YVIEDGSPYRRSTKQNRPSGQGGMAGKGRAPVEDFDDDGRWSFTSFAKKDSVKDSIPDQQLSQQDLTVRYSSKIT</sequence>
<evidence type="ECO:0000256" key="1">
    <source>
        <dbReference type="SAM" id="MobiDB-lite"/>
    </source>
</evidence>
<feature type="region of interest" description="Disordered" evidence="1">
    <location>
        <begin position="1"/>
        <end position="37"/>
    </location>
</feature>
<organism evidence="2 3">
    <name type="scientific">Cirrhinus mrigala</name>
    <name type="common">Mrigala</name>
    <dbReference type="NCBI Taxonomy" id="683832"/>
    <lineage>
        <taxon>Eukaryota</taxon>
        <taxon>Metazoa</taxon>
        <taxon>Chordata</taxon>
        <taxon>Craniata</taxon>
        <taxon>Vertebrata</taxon>
        <taxon>Euteleostomi</taxon>
        <taxon>Actinopterygii</taxon>
        <taxon>Neopterygii</taxon>
        <taxon>Teleostei</taxon>
        <taxon>Ostariophysi</taxon>
        <taxon>Cypriniformes</taxon>
        <taxon>Cyprinidae</taxon>
        <taxon>Labeoninae</taxon>
        <taxon>Labeonini</taxon>
        <taxon>Cirrhinus</taxon>
    </lineage>
</organism>